<evidence type="ECO:0000313" key="3">
    <source>
        <dbReference type="Proteomes" id="UP001056079"/>
    </source>
</evidence>
<evidence type="ECO:0000256" key="1">
    <source>
        <dbReference type="SAM" id="MobiDB-lite"/>
    </source>
</evidence>
<accession>A0ABY4UMF4</accession>
<organism evidence="2 3">
    <name type="scientific">Streptomyces filamentosus</name>
    <name type="common">Streptomyces roseosporus</name>
    <dbReference type="NCBI Taxonomy" id="67294"/>
    <lineage>
        <taxon>Bacteria</taxon>
        <taxon>Bacillati</taxon>
        <taxon>Actinomycetota</taxon>
        <taxon>Actinomycetes</taxon>
        <taxon>Kitasatosporales</taxon>
        <taxon>Streptomycetaceae</taxon>
        <taxon>Streptomyces</taxon>
    </lineage>
</organism>
<protein>
    <submittedName>
        <fullName evidence="2">Uncharacterized protein</fullName>
    </submittedName>
</protein>
<name>A0ABY4UMF4_STRFL</name>
<dbReference type="EMBL" id="CP098609">
    <property type="protein sequence ID" value="USC45240.1"/>
    <property type="molecule type" value="Genomic_DNA"/>
</dbReference>
<feature type="compositionally biased region" description="Low complexity" evidence="1">
    <location>
        <begin position="20"/>
        <end position="31"/>
    </location>
</feature>
<dbReference type="RefSeq" id="WP_023607803.1">
    <property type="nucleotide sequence ID" value="NZ_CP098609.1"/>
</dbReference>
<feature type="region of interest" description="Disordered" evidence="1">
    <location>
        <begin position="20"/>
        <end position="47"/>
    </location>
</feature>
<evidence type="ECO:0000313" key="2">
    <source>
        <dbReference type="EMBL" id="USC45240.1"/>
    </source>
</evidence>
<dbReference type="Proteomes" id="UP001056079">
    <property type="component" value="Chromosome"/>
</dbReference>
<keyword evidence="3" id="KW-1185">Reference proteome</keyword>
<proteinExistence type="predicted"/>
<reference evidence="2" key="1">
    <citation type="submission" date="2021-08" db="EMBL/GenBank/DDBJ databases">
        <title>DNA methylation of m4C regulates biosynthesis of daptomycin in Streptomyces roseosporus L30.</title>
        <authorList>
            <person name="Fang J.-L."/>
        </authorList>
    </citation>
    <scope>NUCLEOTIDE SEQUENCE</scope>
    <source>
        <strain evidence="2">L30</strain>
    </source>
</reference>
<sequence>MASVLSAGIDERQVAVVGAGAPGRAGAPARRTFTGPTSVQPTAVGHR</sequence>
<gene>
    <name evidence="2" type="ORF">K7395_00155</name>
</gene>